<dbReference type="Pfam" id="PF01695">
    <property type="entry name" value="IstB_IS21"/>
    <property type="match status" value="1"/>
</dbReference>
<dbReference type="STRING" id="1548.CSCA_2191"/>
<dbReference type="AlphaFoldDB" id="A0A0E3GQX2"/>
<organism evidence="2 3">
    <name type="scientific">Clostridium scatologenes</name>
    <dbReference type="NCBI Taxonomy" id="1548"/>
    <lineage>
        <taxon>Bacteria</taxon>
        <taxon>Bacillati</taxon>
        <taxon>Bacillota</taxon>
        <taxon>Clostridia</taxon>
        <taxon>Eubacteriales</taxon>
        <taxon>Clostridiaceae</taxon>
        <taxon>Clostridium</taxon>
    </lineage>
</organism>
<reference evidence="2 3" key="1">
    <citation type="journal article" date="2015" name="J. Biotechnol.">
        <title>Complete genome sequence of a malodorant-producing acetogen, Clostridium scatologenes ATCC 25775(T).</title>
        <authorList>
            <person name="Zhu Z."/>
            <person name="Guo T."/>
            <person name="Zheng H."/>
            <person name="Song T."/>
            <person name="Ouyang P."/>
            <person name="Xie J."/>
        </authorList>
    </citation>
    <scope>NUCLEOTIDE SEQUENCE [LARGE SCALE GENOMIC DNA]</scope>
    <source>
        <strain evidence="2 3">ATCC 25775</strain>
    </source>
</reference>
<sequence>MDKLKRMWSFSGIETQKNKLTFKNYNAYNTATEEAKNTAIKYFKSFKQIRTTRKNSIAFLGQVGSGKSHLSIAIGLNLLSKGIPVIYMSYREQIIKLKQNILDEEYYEACTRKFKTAQVLIIDDLYKGKLTDSDINITFEIINYRYMKNLPIIISSEFTVEKLLYFDESIGSRILEMCKNFTVEIHGKENNYRLK</sequence>
<dbReference type="GO" id="GO:0005524">
    <property type="term" value="F:ATP binding"/>
    <property type="evidence" value="ECO:0007669"/>
    <property type="project" value="InterPro"/>
</dbReference>
<gene>
    <name evidence="2" type="ORF">CSCA_2191</name>
</gene>
<dbReference type="InterPro" id="IPR027417">
    <property type="entry name" value="P-loop_NTPase"/>
</dbReference>
<evidence type="ECO:0000313" key="3">
    <source>
        <dbReference type="Proteomes" id="UP000033115"/>
    </source>
</evidence>
<feature type="domain" description="IstB-like ATP-binding" evidence="1">
    <location>
        <begin position="21"/>
        <end position="195"/>
    </location>
</feature>
<name>A0A0E3GQX2_CLOSL</name>
<dbReference type="HOGENOM" id="CLU_062999_4_0_9"/>
<dbReference type="InterPro" id="IPR002611">
    <property type="entry name" value="IstB_ATP-bd"/>
</dbReference>
<proteinExistence type="predicted"/>
<dbReference type="Gene3D" id="3.40.50.300">
    <property type="entry name" value="P-loop containing nucleotide triphosphate hydrolases"/>
    <property type="match status" value="1"/>
</dbReference>
<protein>
    <recommendedName>
        <fullName evidence="1">IstB-like ATP-binding domain-containing protein</fullName>
    </recommendedName>
</protein>
<keyword evidence="3" id="KW-1185">Reference proteome</keyword>
<dbReference type="PANTHER" id="PTHR30050">
    <property type="entry name" value="CHROMOSOMAL REPLICATION INITIATOR PROTEIN DNAA"/>
    <property type="match status" value="1"/>
</dbReference>
<evidence type="ECO:0000313" key="2">
    <source>
        <dbReference type="EMBL" id="AKA69316.1"/>
    </source>
</evidence>
<dbReference type="PANTHER" id="PTHR30050:SF10">
    <property type="entry name" value="PHAGE-LIKE ELEMENT PBSX PROTEIN XKDC"/>
    <property type="match status" value="1"/>
</dbReference>
<dbReference type="GO" id="GO:0006260">
    <property type="term" value="P:DNA replication"/>
    <property type="evidence" value="ECO:0007669"/>
    <property type="project" value="TreeGrafter"/>
</dbReference>
<evidence type="ECO:0000259" key="1">
    <source>
        <dbReference type="Pfam" id="PF01695"/>
    </source>
</evidence>
<dbReference type="SUPFAM" id="SSF52540">
    <property type="entry name" value="P-loop containing nucleoside triphosphate hydrolases"/>
    <property type="match status" value="1"/>
</dbReference>
<dbReference type="Proteomes" id="UP000033115">
    <property type="component" value="Chromosome"/>
</dbReference>
<dbReference type="EMBL" id="CP009933">
    <property type="protein sequence ID" value="AKA69316.1"/>
    <property type="molecule type" value="Genomic_DNA"/>
</dbReference>
<accession>A0A0E3GQX2</accession>
<dbReference type="KEGG" id="csq:CSCA_2191"/>